<dbReference type="STRING" id="1797516.A3D26_02120"/>
<keyword evidence="2 5" id="KW-0812">Transmembrane</keyword>
<accession>A0A1G1V961</accession>
<organism evidence="6 7">
    <name type="scientific">Candidatus Blackburnbacteria bacterium RIFCSPHIGHO2_02_FULL_44_20</name>
    <dbReference type="NCBI Taxonomy" id="1797516"/>
    <lineage>
        <taxon>Bacteria</taxon>
        <taxon>Candidatus Blackburniibacteriota</taxon>
    </lineage>
</organism>
<name>A0A1G1V961_9BACT</name>
<dbReference type="Proteomes" id="UP000178319">
    <property type="component" value="Unassembled WGS sequence"/>
</dbReference>
<evidence type="ECO:0000313" key="6">
    <source>
        <dbReference type="EMBL" id="OGY11742.1"/>
    </source>
</evidence>
<sequence>MVSLAIAILKTARPRQWLKNLSIFAALVFTGNLYEEDLFKLTLVGFVALSFLVSSVYFINDVFDVESDRVHPFKRRRPIASGRLSIPLALFLSLLGVVGAFLLSYTLSRTFFWALFSYFILQIIYTLWLKKLVILDILVIATGFVLRVYAGVFLIDAHLNVWFLLCVVSVSLFLAAGKRRAELALLHANASQHRKTLGMYSPNLLDSYLSMFATATWLSWALFTFFTDAQRDFYVSRAVAPDLLSSLPLAILGVGKPLMITIPVVVFGVMRYLQIVYDGSRAETPERVLTSDRPLLGSIIIWGLLVLFVIYFLTPRADGF</sequence>
<gene>
    <name evidence="6" type="ORF">A3D26_02120</name>
</gene>
<protein>
    <recommendedName>
        <fullName evidence="8">Phosphoribose diphosphate--decaprenyl-phosphate phosphoribosyltransferase</fullName>
    </recommendedName>
</protein>
<evidence type="ECO:0000256" key="2">
    <source>
        <dbReference type="ARBA" id="ARBA00022692"/>
    </source>
</evidence>
<feature type="transmembrane region" description="Helical" evidence="5">
    <location>
        <begin position="247"/>
        <end position="273"/>
    </location>
</feature>
<keyword evidence="3 5" id="KW-1133">Transmembrane helix</keyword>
<evidence type="ECO:0000256" key="5">
    <source>
        <dbReference type="SAM" id="Phobius"/>
    </source>
</evidence>
<evidence type="ECO:0000313" key="7">
    <source>
        <dbReference type="Proteomes" id="UP000178319"/>
    </source>
</evidence>
<dbReference type="InterPro" id="IPR044878">
    <property type="entry name" value="UbiA_sf"/>
</dbReference>
<dbReference type="AlphaFoldDB" id="A0A1G1V961"/>
<evidence type="ECO:0008006" key="8">
    <source>
        <dbReference type="Google" id="ProtNLM"/>
    </source>
</evidence>
<keyword evidence="4 5" id="KW-0472">Membrane</keyword>
<evidence type="ECO:0000256" key="1">
    <source>
        <dbReference type="ARBA" id="ARBA00004141"/>
    </source>
</evidence>
<feature type="transmembrane region" description="Helical" evidence="5">
    <location>
        <begin position="208"/>
        <end position="227"/>
    </location>
</feature>
<dbReference type="GO" id="GO:0016020">
    <property type="term" value="C:membrane"/>
    <property type="evidence" value="ECO:0007669"/>
    <property type="project" value="UniProtKB-SubCell"/>
</dbReference>
<comment type="caution">
    <text evidence="6">The sequence shown here is derived from an EMBL/GenBank/DDBJ whole genome shotgun (WGS) entry which is preliminary data.</text>
</comment>
<feature type="transmembrane region" description="Helical" evidence="5">
    <location>
        <begin position="38"/>
        <end position="63"/>
    </location>
</feature>
<dbReference type="EMBL" id="MHBZ01000012">
    <property type="protein sequence ID" value="OGY11742.1"/>
    <property type="molecule type" value="Genomic_DNA"/>
</dbReference>
<comment type="subcellular location">
    <subcellularLocation>
        <location evidence="1">Membrane</location>
        <topology evidence="1">Multi-pass membrane protein</topology>
    </subcellularLocation>
</comment>
<proteinExistence type="predicted"/>
<dbReference type="CDD" id="cd13963">
    <property type="entry name" value="PT_UbiA_2"/>
    <property type="match status" value="1"/>
</dbReference>
<evidence type="ECO:0000256" key="4">
    <source>
        <dbReference type="ARBA" id="ARBA00023136"/>
    </source>
</evidence>
<feature type="transmembrane region" description="Helical" evidence="5">
    <location>
        <begin position="161"/>
        <end position="177"/>
    </location>
</feature>
<dbReference type="GO" id="GO:0016765">
    <property type="term" value="F:transferase activity, transferring alkyl or aryl (other than methyl) groups"/>
    <property type="evidence" value="ECO:0007669"/>
    <property type="project" value="InterPro"/>
</dbReference>
<dbReference type="Gene3D" id="1.10.357.140">
    <property type="entry name" value="UbiA prenyltransferase"/>
    <property type="match status" value="1"/>
</dbReference>
<feature type="transmembrane region" description="Helical" evidence="5">
    <location>
        <begin position="84"/>
        <end position="105"/>
    </location>
</feature>
<evidence type="ECO:0000256" key="3">
    <source>
        <dbReference type="ARBA" id="ARBA00022989"/>
    </source>
</evidence>
<reference evidence="6 7" key="1">
    <citation type="journal article" date="2016" name="Nat. Commun.">
        <title>Thousands of microbial genomes shed light on interconnected biogeochemical processes in an aquifer system.</title>
        <authorList>
            <person name="Anantharaman K."/>
            <person name="Brown C.T."/>
            <person name="Hug L.A."/>
            <person name="Sharon I."/>
            <person name="Castelle C.J."/>
            <person name="Probst A.J."/>
            <person name="Thomas B.C."/>
            <person name="Singh A."/>
            <person name="Wilkins M.J."/>
            <person name="Karaoz U."/>
            <person name="Brodie E.L."/>
            <person name="Williams K.H."/>
            <person name="Hubbard S.S."/>
            <person name="Banfield J.F."/>
        </authorList>
    </citation>
    <scope>NUCLEOTIDE SEQUENCE [LARGE SCALE GENOMIC DNA]</scope>
</reference>
<feature type="transmembrane region" description="Helical" evidence="5">
    <location>
        <begin position="135"/>
        <end position="155"/>
    </location>
</feature>
<dbReference type="Pfam" id="PF01040">
    <property type="entry name" value="UbiA"/>
    <property type="match status" value="1"/>
</dbReference>
<feature type="transmembrane region" description="Helical" evidence="5">
    <location>
        <begin position="111"/>
        <end position="128"/>
    </location>
</feature>
<dbReference type="InterPro" id="IPR000537">
    <property type="entry name" value="UbiA_prenyltransferase"/>
</dbReference>
<feature type="transmembrane region" description="Helical" evidence="5">
    <location>
        <begin position="294"/>
        <end position="314"/>
    </location>
</feature>